<reference evidence="3" key="2">
    <citation type="submission" date="2016-05" db="EMBL/GenBank/DDBJ databases">
        <title>Comparative analysis highlights variable genome content of wheat rusts and divergence of the mating loci.</title>
        <authorList>
            <person name="Cuomo C.A."/>
            <person name="Bakkeren G."/>
            <person name="Szabo L."/>
            <person name="Khalil H."/>
            <person name="Joly D."/>
            <person name="Goldberg J."/>
            <person name="Young S."/>
            <person name="Zeng Q."/>
            <person name="Fellers J."/>
        </authorList>
    </citation>
    <scope>NUCLEOTIDE SEQUENCE [LARGE SCALE GENOMIC DNA]</scope>
    <source>
        <strain evidence="3">1-1 BBBD Race 1</strain>
    </source>
</reference>
<feature type="compositionally biased region" description="Basic and acidic residues" evidence="1">
    <location>
        <begin position="498"/>
        <end position="507"/>
    </location>
</feature>
<feature type="compositionally biased region" description="Polar residues" evidence="1">
    <location>
        <begin position="528"/>
        <end position="544"/>
    </location>
</feature>
<evidence type="ECO:0000313" key="3">
    <source>
        <dbReference type="EMBL" id="OAV97431.1"/>
    </source>
</evidence>
<reference evidence="3" key="1">
    <citation type="submission" date="2009-11" db="EMBL/GenBank/DDBJ databases">
        <authorList>
            <consortium name="The Broad Institute Genome Sequencing Platform"/>
            <person name="Ward D."/>
            <person name="Feldgarden M."/>
            <person name="Earl A."/>
            <person name="Young S.K."/>
            <person name="Zeng Q."/>
            <person name="Koehrsen M."/>
            <person name="Alvarado L."/>
            <person name="Berlin A."/>
            <person name="Bochicchio J."/>
            <person name="Borenstein D."/>
            <person name="Chapman S.B."/>
            <person name="Chen Z."/>
            <person name="Engels R."/>
            <person name="Freedman E."/>
            <person name="Gellesch M."/>
            <person name="Goldberg J."/>
            <person name="Griggs A."/>
            <person name="Gujja S."/>
            <person name="Heilman E."/>
            <person name="Heiman D."/>
            <person name="Hepburn T."/>
            <person name="Howarth C."/>
            <person name="Jen D."/>
            <person name="Larson L."/>
            <person name="Lewis B."/>
            <person name="Mehta T."/>
            <person name="Park D."/>
            <person name="Pearson M."/>
            <person name="Roberts A."/>
            <person name="Saif S."/>
            <person name="Shea T."/>
            <person name="Shenoy N."/>
            <person name="Sisk P."/>
            <person name="Stolte C."/>
            <person name="Sykes S."/>
            <person name="Thomson T."/>
            <person name="Walk T."/>
            <person name="White J."/>
            <person name="Yandava C."/>
            <person name="Izard J."/>
            <person name="Baranova O.V."/>
            <person name="Blanton J.M."/>
            <person name="Tanner A.C."/>
            <person name="Dewhirst F.E."/>
            <person name="Haas B."/>
            <person name="Nusbaum C."/>
            <person name="Birren B."/>
        </authorList>
    </citation>
    <scope>NUCLEOTIDE SEQUENCE [LARGE SCALE GENOMIC DNA]</scope>
    <source>
        <strain evidence="3">1-1 BBBD Race 1</strain>
    </source>
</reference>
<dbReference type="Proteomes" id="UP000005240">
    <property type="component" value="Unassembled WGS sequence"/>
</dbReference>
<feature type="transmembrane region" description="Helical" evidence="2">
    <location>
        <begin position="31"/>
        <end position="52"/>
    </location>
</feature>
<dbReference type="EnsemblFungi" id="PTTG_00160-t43_1">
    <property type="protein sequence ID" value="PTTG_00160-t43_1-p1"/>
    <property type="gene ID" value="PTTG_00160"/>
</dbReference>
<reference evidence="4 5" key="3">
    <citation type="journal article" date="2017" name="G3 (Bethesda)">
        <title>Comparative analysis highlights variable genome content of wheat rusts and divergence of the mating loci.</title>
        <authorList>
            <person name="Cuomo C.A."/>
            <person name="Bakkeren G."/>
            <person name="Khalil H.B."/>
            <person name="Panwar V."/>
            <person name="Joly D."/>
            <person name="Linning R."/>
            <person name="Sakthikumar S."/>
            <person name="Song X."/>
            <person name="Adiconis X."/>
            <person name="Fan L."/>
            <person name="Goldberg J.M."/>
            <person name="Levin J.Z."/>
            <person name="Young S."/>
            <person name="Zeng Q."/>
            <person name="Anikster Y."/>
            <person name="Bruce M."/>
            <person name="Wang M."/>
            <person name="Yin C."/>
            <person name="McCallum B."/>
            <person name="Szabo L.J."/>
            <person name="Hulbert S."/>
            <person name="Chen X."/>
            <person name="Fellers J.P."/>
        </authorList>
    </citation>
    <scope>NUCLEOTIDE SEQUENCE</scope>
    <source>
        <strain evidence="5">Isolate 1-1 / race 1 (BBBD)</strain>
        <strain evidence="4">isolate 1-1 / race 1 (BBBD)</strain>
    </source>
</reference>
<feature type="transmembrane region" description="Helical" evidence="2">
    <location>
        <begin position="245"/>
        <end position="271"/>
    </location>
</feature>
<evidence type="ECO:0000313" key="4">
    <source>
        <dbReference type="EnsemblFungi" id="PTTG_00160-t43_1-p1"/>
    </source>
</evidence>
<organism evidence="3">
    <name type="scientific">Puccinia triticina (isolate 1-1 / race 1 (BBBD))</name>
    <name type="common">Brown leaf rust fungus</name>
    <dbReference type="NCBI Taxonomy" id="630390"/>
    <lineage>
        <taxon>Eukaryota</taxon>
        <taxon>Fungi</taxon>
        <taxon>Dikarya</taxon>
        <taxon>Basidiomycota</taxon>
        <taxon>Pucciniomycotina</taxon>
        <taxon>Pucciniomycetes</taxon>
        <taxon>Pucciniales</taxon>
        <taxon>Pucciniaceae</taxon>
        <taxon>Puccinia</taxon>
    </lineage>
</organism>
<name>A0A180GY53_PUCT1</name>
<feature type="transmembrane region" description="Helical" evidence="2">
    <location>
        <begin position="414"/>
        <end position="432"/>
    </location>
</feature>
<sequence length="627" mass="69835">MSAPSTPNGWNALREKVKQSVILQRTPAQTIELRLCALLTFLSGVLYAASFVKRRSGGMWMVKKDAQGYYHPNVHTALPLFAALYAILDVSAVLFIEKTLNHPVDPIPVVLQLVAYQALQVFAWVKIWATLYALLSSRLRHQTNTIAGNFSRTRKLVSPRIFNTFLLGTIIVVLIGQIPLIALLSLSIVKFRRQFWASDSLLEQASFLSAAPNTDDPTIITLTAVQTILNLQILDEEGGKANRLLLAYIIFTIAWMSFNIFIFSVSTTFLLHALRTQKNILSSALENRKVLKLIQKSEKEQINVRHSYNSWVFCSSDEGCTRTTRRDQKSFDPWTWKSWIDFAKDESLTTGDAFWNRVNMLNLPARASRANLEDAFVVGELSKQVDHSAINDAALEMHCATTTRYWYSTMGQTIVGIGMFSAYLIMGCRLFIRSPQSSGKDELIEAFIWSNWTWGGGPGILLGIVACIVAFSSTPTLPQGSKLQALDVSIGGNNNRDSATHHERAETQRSGALPISKNELESILASGSRATPAQQEDNLSLSSSAWRNPSIDSCRTDNNPQVLGRQASFSSSIFSYQTAHHESLYKPSNEDMPWGAITDSSQEENLVQTEWMGSGHFKAIKGLREAQ</sequence>
<keyword evidence="2" id="KW-1133">Transmembrane helix</keyword>
<feature type="transmembrane region" description="Helical" evidence="2">
    <location>
        <begin position="452"/>
        <end position="472"/>
    </location>
</feature>
<keyword evidence="5" id="KW-1185">Reference proteome</keyword>
<protein>
    <submittedName>
        <fullName evidence="3 4">Uncharacterized protein</fullName>
    </submittedName>
</protein>
<dbReference type="OrthoDB" id="2497538at2759"/>
<proteinExistence type="predicted"/>
<keyword evidence="2" id="KW-0472">Membrane</keyword>
<evidence type="ECO:0000256" key="2">
    <source>
        <dbReference type="SAM" id="Phobius"/>
    </source>
</evidence>
<evidence type="ECO:0000256" key="1">
    <source>
        <dbReference type="SAM" id="MobiDB-lite"/>
    </source>
</evidence>
<keyword evidence="2" id="KW-0812">Transmembrane</keyword>
<feature type="region of interest" description="Disordered" evidence="1">
    <location>
        <begin position="493"/>
        <end position="512"/>
    </location>
</feature>
<feature type="transmembrane region" description="Helical" evidence="2">
    <location>
        <begin position="161"/>
        <end position="189"/>
    </location>
</feature>
<dbReference type="EMBL" id="ADAS02000013">
    <property type="protein sequence ID" value="OAV97431.1"/>
    <property type="molecule type" value="Genomic_DNA"/>
</dbReference>
<feature type="region of interest" description="Disordered" evidence="1">
    <location>
        <begin position="525"/>
        <end position="544"/>
    </location>
</feature>
<feature type="transmembrane region" description="Helical" evidence="2">
    <location>
        <begin position="73"/>
        <end position="96"/>
    </location>
</feature>
<reference evidence="4" key="4">
    <citation type="submission" date="2025-05" db="UniProtKB">
        <authorList>
            <consortium name="EnsemblFungi"/>
        </authorList>
    </citation>
    <scope>IDENTIFICATION</scope>
    <source>
        <strain evidence="4">isolate 1-1 / race 1 (BBBD)</strain>
    </source>
</reference>
<dbReference type="VEuPathDB" id="FungiDB:PTTG_00160"/>
<evidence type="ECO:0000313" key="5">
    <source>
        <dbReference type="Proteomes" id="UP000005240"/>
    </source>
</evidence>
<feature type="transmembrane region" description="Helical" evidence="2">
    <location>
        <begin position="116"/>
        <end position="135"/>
    </location>
</feature>
<accession>A0A180GY53</accession>
<dbReference type="AlphaFoldDB" id="A0A180GY53"/>
<gene>
    <name evidence="3" type="ORF">PTTG_00160</name>
</gene>